<comment type="caution">
    <text evidence="2">The sequence shown here is derived from an EMBL/GenBank/DDBJ whole genome shotgun (WGS) entry which is preliminary data.</text>
</comment>
<evidence type="ECO:0000256" key="1">
    <source>
        <dbReference type="SAM" id="MobiDB-lite"/>
    </source>
</evidence>
<dbReference type="EMBL" id="CM035435">
    <property type="protein sequence ID" value="KAH7290759.1"/>
    <property type="molecule type" value="Genomic_DNA"/>
</dbReference>
<evidence type="ECO:0000313" key="2">
    <source>
        <dbReference type="EMBL" id="KAH7290759.1"/>
    </source>
</evidence>
<protein>
    <submittedName>
        <fullName evidence="2">Uncharacterized protein</fullName>
    </submittedName>
</protein>
<proteinExistence type="predicted"/>
<feature type="compositionally biased region" description="Basic and acidic residues" evidence="1">
    <location>
        <begin position="16"/>
        <end position="25"/>
    </location>
</feature>
<evidence type="ECO:0000313" key="3">
    <source>
        <dbReference type="Proteomes" id="UP000825935"/>
    </source>
</evidence>
<organism evidence="2 3">
    <name type="scientific">Ceratopteris richardii</name>
    <name type="common">Triangle waterfern</name>
    <dbReference type="NCBI Taxonomy" id="49495"/>
    <lineage>
        <taxon>Eukaryota</taxon>
        <taxon>Viridiplantae</taxon>
        <taxon>Streptophyta</taxon>
        <taxon>Embryophyta</taxon>
        <taxon>Tracheophyta</taxon>
        <taxon>Polypodiopsida</taxon>
        <taxon>Polypodiidae</taxon>
        <taxon>Polypodiales</taxon>
        <taxon>Pteridineae</taxon>
        <taxon>Pteridaceae</taxon>
        <taxon>Parkerioideae</taxon>
        <taxon>Ceratopteris</taxon>
    </lineage>
</organism>
<dbReference type="Proteomes" id="UP000825935">
    <property type="component" value="Chromosome 30"/>
</dbReference>
<reference evidence="2" key="1">
    <citation type="submission" date="2021-08" db="EMBL/GenBank/DDBJ databases">
        <title>WGS assembly of Ceratopteris richardii.</title>
        <authorList>
            <person name="Marchant D.B."/>
            <person name="Chen G."/>
            <person name="Jenkins J."/>
            <person name="Shu S."/>
            <person name="Leebens-Mack J."/>
            <person name="Grimwood J."/>
            <person name="Schmutz J."/>
            <person name="Soltis P."/>
            <person name="Soltis D."/>
            <person name="Chen Z.-H."/>
        </authorList>
    </citation>
    <scope>NUCLEOTIDE SEQUENCE</scope>
    <source>
        <strain evidence="2">Whitten #5841</strain>
        <tissue evidence="2">Leaf</tissue>
    </source>
</reference>
<accession>A0A8T2R324</accession>
<sequence>MAEQDNWKPARLPGENGERRDGDKGNKAVFCSISLSRAESERGANQYDDRLGCQEEREHAFCIRHIVYIILHFSLITFYNLTCRRFINVFLSDIWTNPLADHKLHLRKIEKAKLHERARLAYL</sequence>
<dbReference type="AlphaFoldDB" id="A0A8T2R324"/>
<feature type="region of interest" description="Disordered" evidence="1">
    <location>
        <begin position="1"/>
        <end position="25"/>
    </location>
</feature>
<keyword evidence="3" id="KW-1185">Reference proteome</keyword>
<gene>
    <name evidence="2" type="ORF">KP509_30G062500</name>
</gene>
<name>A0A8T2R324_CERRI</name>